<reference evidence="2" key="1">
    <citation type="submission" date="2022-10" db="EMBL/GenBank/DDBJ databases">
        <title>Chryseobacterium sp. nov., a novel bacterial species.</title>
        <authorList>
            <person name="Cao Y."/>
        </authorList>
    </citation>
    <scope>NUCLEOTIDE SEQUENCE</scope>
    <source>
        <strain evidence="2">CCTCC AB2015118</strain>
    </source>
</reference>
<evidence type="ECO:0000313" key="2">
    <source>
        <dbReference type="EMBL" id="MCX8524668.1"/>
    </source>
</evidence>
<proteinExistence type="predicted"/>
<feature type="coiled-coil region" evidence="1">
    <location>
        <begin position="105"/>
        <end position="132"/>
    </location>
</feature>
<name>A0ABT3XT69_9FLAO</name>
<keyword evidence="1" id="KW-0175">Coiled coil</keyword>
<evidence type="ECO:0000313" key="3">
    <source>
        <dbReference type="Proteomes" id="UP001073122"/>
    </source>
</evidence>
<dbReference type="RefSeq" id="WP_267265952.1">
    <property type="nucleotide sequence ID" value="NZ_JAOVZW010000013.1"/>
</dbReference>
<accession>A0ABT3XT69</accession>
<sequence length="381" mass="43347">MKKLITLISIISCCNCYCQTIPFRFKNENIEKSRNLLPVDFDSNQLLNQYSDSIGIFKARAEAAKSKNYYHKFEKALLDIHKEREEKITNLFIIKNEKLLNDLNNATSLSDIEKLRNEIEDAEKEKRKAYKDNNIFLRYAQEMNYKALNFNNFQLFPVRNAVGAQMYYDNYLTDKKSKFLKNTLVSLSSEGSKASIFNELYADYFGPLRVGVGVLLSNTNNDPTDSDSISSQKDAVQRLLGGGGNTTFSLSYPLLGYTDSQNAFSFKLITAPKFAVDIPKIGTSSDKSSTNLDLGFEGSIYYSGLLDILTIYSNFRIGYVTGNKYFYENLIKTDSKSFFFNQASIGIAINSTFRIGYNYFWGNQFVKDNFPATFSLTIVPN</sequence>
<dbReference type="EMBL" id="JAOVZW010000013">
    <property type="protein sequence ID" value="MCX8524668.1"/>
    <property type="molecule type" value="Genomic_DNA"/>
</dbReference>
<comment type="caution">
    <text evidence="2">The sequence shown here is derived from an EMBL/GenBank/DDBJ whole genome shotgun (WGS) entry which is preliminary data.</text>
</comment>
<organism evidence="2 3">
    <name type="scientific">Chryseobacterium formosus</name>
    <dbReference type="NCBI Taxonomy" id="1537363"/>
    <lineage>
        <taxon>Bacteria</taxon>
        <taxon>Pseudomonadati</taxon>
        <taxon>Bacteroidota</taxon>
        <taxon>Flavobacteriia</taxon>
        <taxon>Flavobacteriales</taxon>
        <taxon>Weeksellaceae</taxon>
        <taxon>Chryseobacterium group</taxon>
        <taxon>Chryseobacterium</taxon>
    </lineage>
</organism>
<gene>
    <name evidence="2" type="ORF">OF897_12165</name>
</gene>
<evidence type="ECO:0000256" key="1">
    <source>
        <dbReference type="SAM" id="Coils"/>
    </source>
</evidence>
<protein>
    <submittedName>
        <fullName evidence="2">Uncharacterized protein</fullName>
    </submittedName>
</protein>
<keyword evidence="3" id="KW-1185">Reference proteome</keyword>
<dbReference type="Proteomes" id="UP001073122">
    <property type="component" value="Unassembled WGS sequence"/>
</dbReference>